<protein>
    <submittedName>
        <fullName evidence="5">Protease 2</fullName>
    </submittedName>
</protein>
<dbReference type="InterPro" id="IPR002470">
    <property type="entry name" value="Peptidase_S9A"/>
</dbReference>
<dbReference type="SUPFAM" id="SSF53474">
    <property type="entry name" value="alpha/beta-Hydrolases"/>
    <property type="match status" value="1"/>
</dbReference>
<keyword evidence="6" id="KW-1185">Reference proteome</keyword>
<dbReference type="PANTHER" id="PTHR11757">
    <property type="entry name" value="PROTEASE FAMILY S9A OLIGOPEPTIDASE"/>
    <property type="match status" value="1"/>
</dbReference>
<evidence type="ECO:0000256" key="2">
    <source>
        <dbReference type="ARBA" id="ARBA00022670"/>
    </source>
</evidence>
<dbReference type="GO" id="GO:0006508">
    <property type="term" value="P:proteolysis"/>
    <property type="evidence" value="ECO:0007669"/>
    <property type="project" value="UniProtKB-KW"/>
</dbReference>
<dbReference type="RefSeq" id="WP_085099675.1">
    <property type="nucleotide sequence ID" value="NZ_AP022603.1"/>
</dbReference>
<dbReference type="InterPro" id="IPR001375">
    <property type="entry name" value="Peptidase_S9_cat"/>
</dbReference>
<organism evidence="5 6">
    <name type="scientific">Mycolicibacterium fallax</name>
    <name type="common">Mycobacterium fallax</name>
    <dbReference type="NCBI Taxonomy" id="1793"/>
    <lineage>
        <taxon>Bacteria</taxon>
        <taxon>Bacillati</taxon>
        <taxon>Actinomycetota</taxon>
        <taxon>Actinomycetes</taxon>
        <taxon>Mycobacteriales</taxon>
        <taxon>Mycobacteriaceae</taxon>
        <taxon>Mycolicibacterium</taxon>
    </lineage>
</organism>
<keyword evidence="3" id="KW-0378">Hydrolase</keyword>
<dbReference type="Gene3D" id="2.130.10.120">
    <property type="entry name" value="Prolyl oligopeptidase, N-terminal domain"/>
    <property type="match status" value="1"/>
</dbReference>
<dbReference type="STRING" id="1793.AWC04_17615"/>
<dbReference type="AlphaFoldDB" id="A0A1X1R3Y1"/>
<dbReference type="InterPro" id="IPR023302">
    <property type="entry name" value="Pept_S9A_N"/>
</dbReference>
<dbReference type="InterPro" id="IPR051543">
    <property type="entry name" value="Serine_Peptidase_S9A"/>
</dbReference>
<sequence length="708" mass="77770">MSAPKPPAAKRVPSRREHHGEVFVDHYEWLRDKADPAVLGYLEAENAYADAVTADLEPLQRAIFDEIKARTKETDLSVPTRRGDYWYYARSYEGRQYGLQCRCPVADPDDWVPPVLGEDATVPGEQVMLDENELAEGHEFFSLGAAAVSLDGDVLAYAVDVVGDERYTLRFKDLRTGEHYPDEITGIAAGVTWAADSRTVYYLTVDDAWRTDTVWRHRIGSGLPGQRVYHEPDERFWLGVGRTRSNRFVMIAAGSGVTSEVFYGDAADPAAEFTSILGRRDGIEYSVEHAVIAGADRFLFVHNDGAVNFALTEAPIEDPAAQTVLIAGSDDVRIDGVDAFADHLVVSYRGDGLPRMRLWPLTATGYGTAEDVRLDSELMSVGLGANPNWSAGRLRFAATSFITPMRVYDLDLATGERILLREQPVLGGYRAEDYLEYRDWATADDGARVPISVIHRRGVSLPAPTLVYGYGAYEACEDPRFSIARLSLLDRGMVFAIAHVRGGGELGRLWYERGKLADKPNTFTDFIAVARHLVDTGVTEPRRQVALGGSAGGLLVGAVANLAPELFAGILAQVPFVDPLTSMLDPSLPLTVTEWDEWGNPLADKDIYDLMAGYSPYENVAARDYPAILAMTSLNDTRVLYVEPAKWVAALRHAKTDDHPVLLKTQMTAGHGGISGRYERWKEVAFQYAWLLSAAGGSPHPGPPGTLA</sequence>
<dbReference type="Pfam" id="PF02897">
    <property type="entry name" value="Peptidase_S9_N"/>
    <property type="match status" value="1"/>
</dbReference>
<dbReference type="OrthoDB" id="9801421at2"/>
<keyword evidence="4" id="KW-0720">Serine protease</keyword>
<evidence type="ECO:0000256" key="1">
    <source>
        <dbReference type="ARBA" id="ARBA00005228"/>
    </source>
</evidence>
<reference evidence="5 6" key="1">
    <citation type="submission" date="2016-01" db="EMBL/GenBank/DDBJ databases">
        <title>The new phylogeny of the genus Mycobacterium.</title>
        <authorList>
            <person name="Tarcisio F."/>
            <person name="Conor M."/>
            <person name="Antonella G."/>
            <person name="Elisabetta G."/>
            <person name="Giulia F.S."/>
            <person name="Sara T."/>
            <person name="Anna F."/>
            <person name="Clotilde B."/>
            <person name="Roberto B."/>
            <person name="Veronica D.S."/>
            <person name="Fabio R."/>
            <person name="Monica P."/>
            <person name="Olivier J."/>
            <person name="Enrico T."/>
            <person name="Nicola S."/>
        </authorList>
    </citation>
    <scope>NUCLEOTIDE SEQUENCE [LARGE SCALE GENOMIC DNA]</scope>
    <source>
        <strain evidence="5 6">DSM 44179</strain>
    </source>
</reference>
<evidence type="ECO:0000313" key="5">
    <source>
        <dbReference type="EMBL" id="ORU98950.1"/>
    </source>
</evidence>
<gene>
    <name evidence="5" type="ORF">AWC04_17615</name>
</gene>
<dbReference type="GO" id="GO:0004252">
    <property type="term" value="F:serine-type endopeptidase activity"/>
    <property type="evidence" value="ECO:0007669"/>
    <property type="project" value="InterPro"/>
</dbReference>
<name>A0A1X1R3Y1_MYCFA</name>
<dbReference type="InterPro" id="IPR029058">
    <property type="entry name" value="AB_hydrolase_fold"/>
</dbReference>
<dbReference type="PRINTS" id="PR00862">
    <property type="entry name" value="PROLIGOPTASE"/>
</dbReference>
<keyword evidence="2 5" id="KW-0645">Protease</keyword>
<evidence type="ECO:0000313" key="6">
    <source>
        <dbReference type="Proteomes" id="UP000193484"/>
    </source>
</evidence>
<proteinExistence type="inferred from homology"/>
<evidence type="ECO:0000256" key="4">
    <source>
        <dbReference type="ARBA" id="ARBA00022825"/>
    </source>
</evidence>
<dbReference type="PANTHER" id="PTHR11757:SF19">
    <property type="entry name" value="PROLYL ENDOPEPTIDASE-LIKE"/>
    <property type="match status" value="1"/>
</dbReference>
<dbReference type="Proteomes" id="UP000193484">
    <property type="component" value="Unassembled WGS sequence"/>
</dbReference>
<dbReference type="Pfam" id="PF00326">
    <property type="entry name" value="Peptidase_S9"/>
    <property type="match status" value="1"/>
</dbReference>
<dbReference type="SUPFAM" id="SSF50993">
    <property type="entry name" value="Peptidase/esterase 'gauge' domain"/>
    <property type="match status" value="1"/>
</dbReference>
<comment type="similarity">
    <text evidence="1">Belongs to the peptidase S9A family.</text>
</comment>
<dbReference type="Gene3D" id="3.40.50.1820">
    <property type="entry name" value="alpha/beta hydrolase"/>
    <property type="match status" value="1"/>
</dbReference>
<comment type="caution">
    <text evidence="5">The sequence shown here is derived from an EMBL/GenBank/DDBJ whole genome shotgun (WGS) entry which is preliminary data.</text>
</comment>
<dbReference type="EMBL" id="LQOJ01000054">
    <property type="protein sequence ID" value="ORU98950.1"/>
    <property type="molecule type" value="Genomic_DNA"/>
</dbReference>
<accession>A0A1X1R3Y1</accession>
<evidence type="ECO:0000256" key="3">
    <source>
        <dbReference type="ARBA" id="ARBA00022801"/>
    </source>
</evidence>